<accession>A0A418SDG9</accession>
<dbReference type="RefSeq" id="WP_119840309.1">
    <property type="nucleotide sequence ID" value="NZ_CP060436.1"/>
</dbReference>
<keyword evidence="2" id="KW-1185">Reference proteome</keyword>
<dbReference type="EMBL" id="CP060436">
    <property type="protein sequence ID" value="QPM89360.1"/>
    <property type="molecule type" value="Genomic_DNA"/>
</dbReference>
<proteinExistence type="predicted"/>
<sequence length="88" mass="9703">MKIFKFFSFAIIAFTLTACTEPAPVVSDFNGDSVKIQESTLLTGANPEEPEVVNQASRICGTRGRKAEYVSTTYAPNNYYASHLFLCL</sequence>
<gene>
    <name evidence="1" type="ORF">PSAL_005760</name>
</gene>
<dbReference type="OrthoDB" id="7877107at2"/>
<dbReference type="AlphaFoldDB" id="A0A418SDG9"/>
<dbReference type="PROSITE" id="PS51257">
    <property type="entry name" value="PROKAR_LIPOPROTEIN"/>
    <property type="match status" value="1"/>
</dbReference>
<protein>
    <recommendedName>
        <fullName evidence="3">Lipoprotein</fullName>
    </recommendedName>
</protein>
<dbReference type="Proteomes" id="UP000283786">
    <property type="component" value="Chromosome"/>
</dbReference>
<evidence type="ECO:0000313" key="2">
    <source>
        <dbReference type="Proteomes" id="UP000283786"/>
    </source>
</evidence>
<dbReference type="KEGG" id="palw:PSAL_005760"/>
<reference evidence="1 2" key="1">
    <citation type="submission" date="2020-08" db="EMBL/GenBank/DDBJ databases">
        <title>Genome sequence of Rhodobacteraceae bacterium Lw-13e.</title>
        <authorList>
            <person name="Poehlein A."/>
            <person name="Wolter L."/>
            <person name="Daniel R."/>
            <person name="Brinkhoff T."/>
        </authorList>
    </citation>
    <scope>NUCLEOTIDE SEQUENCE [LARGE SCALE GENOMIC DNA]</scope>
    <source>
        <strain evidence="1 2">Lw-13e</strain>
    </source>
</reference>
<evidence type="ECO:0000313" key="1">
    <source>
        <dbReference type="EMBL" id="QPM89360.1"/>
    </source>
</evidence>
<organism evidence="1 2">
    <name type="scientific">Pseudooceanicola algae</name>
    <dbReference type="NCBI Taxonomy" id="1537215"/>
    <lineage>
        <taxon>Bacteria</taxon>
        <taxon>Pseudomonadati</taxon>
        <taxon>Pseudomonadota</taxon>
        <taxon>Alphaproteobacteria</taxon>
        <taxon>Rhodobacterales</taxon>
        <taxon>Paracoccaceae</taxon>
        <taxon>Pseudooceanicola</taxon>
    </lineage>
</organism>
<name>A0A418SDG9_9RHOB</name>
<evidence type="ECO:0008006" key="3">
    <source>
        <dbReference type="Google" id="ProtNLM"/>
    </source>
</evidence>